<evidence type="ECO:0000256" key="4">
    <source>
        <dbReference type="RuleBase" id="RU363097"/>
    </source>
</evidence>
<dbReference type="GO" id="GO:0080019">
    <property type="term" value="F:alcohol-forming very long-chain fatty acyl-CoA reductase activity"/>
    <property type="evidence" value="ECO:0007669"/>
    <property type="project" value="InterPro"/>
</dbReference>
<comment type="catalytic activity">
    <reaction evidence="4">
        <text>a long-chain fatty acyl-CoA + 2 NADPH + 2 H(+) = a long-chain primary fatty alcohol + 2 NADP(+) + CoA</text>
        <dbReference type="Rhea" id="RHEA:52716"/>
        <dbReference type="ChEBI" id="CHEBI:15378"/>
        <dbReference type="ChEBI" id="CHEBI:57287"/>
        <dbReference type="ChEBI" id="CHEBI:57783"/>
        <dbReference type="ChEBI" id="CHEBI:58349"/>
        <dbReference type="ChEBI" id="CHEBI:77396"/>
        <dbReference type="ChEBI" id="CHEBI:83139"/>
        <dbReference type="EC" id="1.2.1.84"/>
    </reaction>
</comment>
<dbReference type="AlphaFoldDB" id="A0A650FKU2"/>
<dbReference type="SUPFAM" id="SSF51735">
    <property type="entry name" value="NAD(P)-binding Rossmann-fold domains"/>
    <property type="match status" value="1"/>
</dbReference>
<organism evidence="7">
    <name type="scientific">Tetrastichus brontispae</name>
    <dbReference type="NCBI Taxonomy" id="2033808"/>
    <lineage>
        <taxon>Eukaryota</taxon>
        <taxon>Metazoa</taxon>
        <taxon>Ecdysozoa</taxon>
        <taxon>Arthropoda</taxon>
        <taxon>Hexapoda</taxon>
        <taxon>Insecta</taxon>
        <taxon>Pterygota</taxon>
        <taxon>Neoptera</taxon>
        <taxon>Endopterygota</taxon>
        <taxon>Hymenoptera</taxon>
        <taxon>Apocrita</taxon>
        <taxon>Proctotrupomorpha</taxon>
        <taxon>Chalcidoidea</taxon>
        <taxon>Eulophidae</taxon>
        <taxon>Tetrastichinae</taxon>
        <taxon>Tetrastichus</taxon>
    </lineage>
</organism>
<dbReference type="GO" id="GO:0102965">
    <property type="term" value="F:alcohol-forming long-chain fatty acyl-CoA reductase activity"/>
    <property type="evidence" value="ECO:0007669"/>
    <property type="project" value="UniProtKB-EC"/>
</dbReference>
<feature type="domain" description="Fatty acyl-CoA reductase C-terminal" evidence="5">
    <location>
        <begin position="271"/>
        <end position="362"/>
    </location>
</feature>
<evidence type="ECO:0000259" key="6">
    <source>
        <dbReference type="Pfam" id="PF07993"/>
    </source>
</evidence>
<keyword evidence="4" id="KW-0472">Membrane</keyword>
<proteinExistence type="evidence at transcript level"/>
<dbReference type="Pfam" id="PF07993">
    <property type="entry name" value="NAD_binding_4"/>
    <property type="match status" value="1"/>
</dbReference>
<keyword evidence="4" id="KW-1133">Transmembrane helix</keyword>
<keyword evidence="4" id="KW-0560">Oxidoreductase</keyword>
<dbReference type="InterPro" id="IPR026055">
    <property type="entry name" value="FAR"/>
</dbReference>
<comment type="similarity">
    <text evidence="1 4">Belongs to the fatty acyl-CoA reductase family.</text>
</comment>
<evidence type="ECO:0000259" key="5">
    <source>
        <dbReference type="Pfam" id="PF03015"/>
    </source>
</evidence>
<dbReference type="InterPro" id="IPR033640">
    <property type="entry name" value="FAR_C"/>
</dbReference>
<keyword evidence="2 4" id="KW-0444">Lipid biosynthesis</keyword>
<evidence type="ECO:0000256" key="1">
    <source>
        <dbReference type="ARBA" id="ARBA00005928"/>
    </source>
</evidence>
<dbReference type="EC" id="1.2.1.84" evidence="4"/>
<evidence type="ECO:0000256" key="2">
    <source>
        <dbReference type="ARBA" id="ARBA00022516"/>
    </source>
</evidence>
<comment type="function">
    <text evidence="4">Catalyzes the reduction of fatty acyl-CoA to fatty alcohols.</text>
</comment>
<dbReference type="Gene3D" id="3.40.50.720">
    <property type="entry name" value="NAD(P)-binding Rossmann-like Domain"/>
    <property type="match status" value="1"/>
</dbReference>
<keyword evidence="4" id="KW-0521">NADP</keyword>
<reference evidence="7" key="1">
    <citation type="submission" date="2019-09" db="EMBL/GenBank/DDBJ databases">
        <title>Transcriptome expression in two lineages of Tetrastichus brontispae, implications in the parasitic wasp host-speciation.</title>
        <authorList>
            <person name="Sanchez-Garcia F.J."/>
            <person name="Hou Y."/>
            <person name="Tang B."/>
        </authorList>
    </citation>
    <scope>NUCLEOTIDE SEQUENCE</scope>
</reference>
<accession>A0A650FKU2</accession>
<dbReference type="CDD" id="cd09071">
    <property type="entry name" value="FAR_C"/>
    <property type="match status" value="1"/>
</dbReference>
<name>A0A650FKU2_9HYME</name>
<dbReference type="GO" id="GO:0035336">
    <property type="term" value="P:long-chain fatty-acyl-CoA metabolic process"/>
    <property type="evidence" value="ECO:0007669"/>
    <property type="project" value="TreeGrafter"/>
</dbReference>
<keyword evidence="3 4" id="KW-0443">Lipid metabolism</keyword>
<feature type="transmembrane region" description="Helical" evidence="4">
    <location>
        <begin position="367"/>
        <end position="388"/>
    </location>
</feature>
<feature type="domain" description="Thioester reductase (TE)" evidence="6">
    <location>
        <begin position="2"/>
        <end position="100"/>
    </location>
</feature>
<dbReference type="EMBL" id="MN567122">
    <property type="protein sequence ID" value="QGV11522.1"/>
    <property type="molecule type" value="mRNA"/>
</dbReference>
<feature type="transmembrane region" description="Helical" evidence="4">
    <location>
        <begin position="261"/>
        <end position="285"/>
    </location>
</feature>
<evidence type="ECO:0000313" key="7">
    <source>
        <dbReference type="EMBL" id="QGV11522.1"/>
    </source>
</evidence>
<dbReference type="PANTHER" id="PTHR11011:SF116">
    <property type="entry name" value="FATTY ACYL-COA REDUCTASE CG5065-RELATED"/>
    <property type="match status" value="1"/>
</dbReference>
<keyword evidence="4" id="KW-0812">Transmembrane</keyword>
<dbReference type="InterPro" id="IPR036291">
    <property type="entry name" value="NAD(P)-bd_dom_sf"/>
</dbReference>
<evidence type="ECO:0000256" key="3">
    <source>
        <dbReference type="ARBA" id="ARBA00023098"/>
    </source>
</evidence>
<gene>
    <name evidence="7" type="primary">far8a</name>
</gene>
<dbReference type="Pfam" id="PF03015">
    <property type="entry name" value="Sterile"/>
    <property type="match status" value="1"/>
</dbReference>
<dbReference type="PANTHER" id="PTHR11011">
    <property type="entry name" value="MALE STERILITY PROTEIN 2-RELATED"/>
    <property type="match status" value="1"/>
</dbReference>
<dbReference type="GO" id="GO:0005777">
    <property type="term" value="C:peroxisome"/>
    <property type="evidence" value="ECO:0007669"/>
    <property type="project" value="TreeGrafter"/>
</dbReference>
<dbReference type="InterPro" id="IPR013120">
    <property type="entry name" value="FAR_NAD-bd"/>
</dbReference>
<protein>
    <recommendedName>
        <fullName evidence="4">Fatty acyl-CoA reductase</fullName>
        <ecNumber evidence="4">1.2.1.84</ecNumber>
    </recommendedName>
</protein>
<sequence length="412" mass="47395">MTGVTSELGCNLLEKLLRCFPGVKIHAVLRSREFMNQTDRIHKRIWNSPGFERLRQERPDAMSRVECYEGNLIYTDLGIREEDHKAVANVSLVFHTGGPAKKLLDYCHKLPKLQAVVVTSNLFSVVPDQIIETALEGDPDYPSDLPLVVLRLPPLGPAHRDPLPGYVEKLQEATALMVGAGHMYGRADLPVQIIPMDIATNTFIGAAWELDKRGKDVKLGPTFYNASTIDCSWGELIRKGARASRNFRYPTFRVRGMSSSWMLHWLLVFLFEWLPSFICDTILYITRQKPRMLPEYRRIRKLLSDFEPMTTRTVNINHRKINDLIKLLSPEDREAFPMRAELDIEAYVLCAAAAVRRYCVNEGNLKIVRYVMPAFCAFLVLTISYLYYNWERIYNAFPIQCPTDKHPRKNEE</sequence>